<dbReference type="InterPro" id="IPR036513">
    <property type="entry name" value="STAS_dom_sf"/>
</dbReference>
<dbReference type="Pfam" id="PF01740">
    <property type="entry name" value="STAS"/>
    <property type="match status" value="1"/>
</dbReference>
<dbReference type="EMBL" id="JAALLT010000001">
    <property type="protein sequence ID" value="NGP75330.1"/>
    <property type="molecule type" value="Genomic_DNA"/>
</dbReference>
<evidence type="ECO:0000313" key="5">
    <source>
        <dbReference type="Proteomes" id="UP000473278"/>
    </source>
</evidence>
<dbReference type="CDD" id="cd07043">
    <property type="entry name" value="STAS_anti-anti-sigma_factors"/>
    <property type="match status" value="1"/>
</dbReference>
<proteinExistence type="inferred from homology"/>
<dbReference type="AlphaFoldDB" id="A0A6M1SR88"/>
<evidence type="ECO:0000259" key="3">
    <source>
        <dbReference type="PROSITE" id="PS50801"/>
    </source>
</evidence>
<evidence type="ECO:0000313" key="4">
    <source>
        <dbReference type="EMBL" id="NGP75330.1"/>
    </source>
</evidence>
<organism evidence="4 5">
    <name type="scientific">Halalkalibaculum roseum</name>
    <dbReference type="NCBI Taxonomy" id="2709311"/>
    <lineage>
        <taxon>Bacteria</taxon>
        <taxon>Pseudomonadati</taxon>
        <taxon>Balneolota</taxon>
        <taxon>Balneolia</taxon>
        <taxon>Balneolales</taxon>
        <taxon>Balneolaceae</taxon>
        <taxon>Halalkalibaculum</taxon>
    </lineage>
</organism>
<keyword evidence="5" id="KW-1185">Reference proteome</keyword>
<comment type="similarity">
    <text evidence="1 2">Belongs to the anti-sigma-factor antagonist family.</text>
</comment>
<evidence type="ECO:0000256" key="2">
    <source>
        <dbReference type="RuleBase" id="RU003749"/>
    </source>
</evidence>
<comment type="caution">
    <text evidence="4">The sequence shown here is derived from an EMBL/GenBank/DDBJ whole genome shotgun (WGS) entry which is preliminary data.</text>
</comment>
<dbReference type="RefSeq" id="WP_165138543.1">
    <property type="nucleotide sequence ID" value="NZ_JAALLT010000001.1"/>
</dbReference>
<dbReference type="Proteomes" id="UP000473278">
    <property type="component" value="Unassembled WGS sequence"/>
</dbReference>
<evidence type="ECO:0000256" key="1">
    <source>
        <dbReference type="ARBA" id="ARBA00009013"/>
    </source>
</evidence>
<dbReference type="Gene3D" id="3.30.750.24">
    <property type="entry name" value="STAS domain"/>
    <property type="match status" value="1"/>
</dbReference>
<dbReference type="NCBIfam" id="TIGR00377">
    <property type="entry name" value="ant_ant_sig"/>
    <property type="match status" value="1"/>
</dbReference>
<dbReference type="GO" id="GO:0043856">
    <property type="term" value="F:anti-sigma factor antagonist activity"/>
    <property type="evidence" value="ECO:0007669"/>
    <property type="project" value="InterPro"/>
</dbReference>
<protein>
    <recommendedName>
        <fullName evidence="2">Anti-sigma factor antagonist</fullName>
    </recommendedName>
</protein>
<feature type="domain" description="STAS" evidence="3">
    <location>
        <begin position="26"/>
        <end position="111"/>
    </location>
</feature>
<dbReference type="InterPro" id="IPR002645">
    <property type="entry name" value="STAS_dom"/>
</dbReference>
<gene>
    <name evidence="4" type="ORF">G3570_01705</name>
</gene>
<name>A0A6M1SR88_9BACT</name>
<reference evidence="4 5" key="1">
    <citation type="submission" date="2020-02" db="EMBL/GenBank/DDBJ databases">
        <title>Balneolaceae bacterium YR4-1, complete genome.</title>
        <authorList>
            <person name="Li Y."/>
            <person name="Wu S."/>
        </authorList>
    </citation>
    <scope>NUCLEOTIDE SEQUENCE [LARGE SCALE GENOMIC DNA]</scope>
    <source>
        <strain evidence="4 5">YR4-1</strain>
    </source>
</reference>
<dbReference type="SUPFAM" id="SSF52091">
    <property type="entry name" value="SpoIIaa-like"/>
    <property type="match status" value="1"/>
</dbReference>
<dbReference type="PROSITE" id="PS50801">
    <property type="entry name" value="STAS"/>
    <property type="match status" value="1"/>
</dbReference>
<dbReference type="PANTHER" id="PTHR33495">
    <property type="entry name" value="ANTI-SIGMA FACTOR ANTAGONIST TM_1081-RELATED-RELATED"/>
    <property type="match status" value="1"/>
</dbReference>
<dbReference type="InterPro" id="IPR003658">
    <property type="entry name" value="Anti-sigma_ant"/>
</dbReference>
<sequence>MKYTIKEQFNCVIIKLKGNVMGGPGAEQFREDLHDLIEQDKTNVIVNLGKVKFINSSGLGIIIGALTTMRKAGGNLIICEADKKIENLLMITQLVSVFQHYRTEKEAIEHYQEG</sequence>
<dbReference type="PANTHER" id="PTHR33495:SF2">
    <property type="entry name" value="ANTI-SIGMA FACTOR ANTAGONIST TM_1081-RELATED"/>
    <property type="match status" value="1"/>
</dbReference>
<accession>A0A6M1SR88</accession>